<dbReference type="OrthoDB" id="8065844at2"/>
<dbReference type="GO" id="GO:0016020">
    <property type="term" value="C:membrane"/>
    <property type="evidence" value="ECO:0007669"/>
    <property type="project" value="InterPro"/>
</dbReference>
<dbReference type="GO" id="GO:0008233">
    <property type="term" value="F:peptidase activity"/>
    <property type="evidence" value="ECO:0007669"/>
    <property type="project" value="InterPro"/>
</dbReference>
<dbReference type="EMBL" id="LJJC01000004">
    <property type="protein sequence ID" value="KQL54929.1"/>
    <property type="molecule type" value="Genomic_DNA"/>
</dbReference>
<dbReference type="AlphaFoldDB" id="A0A0Q3TMH2"/>
<sequence>MTVYYKGSGQYCYANSLAMALSKEEEYDPGYLECLTGVAISAFLTEDGLPFFSSKFNAPDKGINHALDHLGYNYTHYFSKMDDRFEGDKAFQELELLMESGPVIVGPVDMGKLVYIPNHAYLGGVDHYIVVHCVDRNNVYIHDPTGYPYMSLTREEFMRAWKAESIEYKMGSYSIWGNFERISCPSHEEQFLKADKQIKDNLLVEKSANDENVGPKSILKIAEIISKGNLSDSLKGHLSFFSLQLGARRCSDFSAFYKPFDKERCLIKDLQGLHFGSAHVALMRKNWKQMWEDLRMIADLEEQFQEKCMQVSV</sequence>
<dbReference type="PATRIC" id="fig|157838.3.peg.3633"/>
<evidence type="ECO:0000259" key="1">
    <source>
        <dbReference type="Pfam" id="PF03412"/>
    </source>
</evidence>
<keyword evidence="3" id="KW-1185">Reference proteome</keyword>
<comment type="caution">
    <text evidence="2">The sequence shown here is derived from an EMBL/GenBank/DDBJ whole genome shotgun (WGS) entry which is preliminary data.</text>
</comment>
<proteinExistence type="predicted"/>
<dbReference type="GO" id="GO:0005524">
    <property type="term" value="F:ATP binding"/>
    <property type="evidence" value="ECO:0007669"/>
    <property type="project" value="InterPro"/>
</dbReference>
<reference evidence="2 3" key="1">
    <citation type="submission" date="2015-09" db="EMBL/GenBank/DDBJ databases">
        <title>Genome sequencing project for genomic taxonomy and phylogenomics of Bacillus-like bacteria.</title>
        <authorList>
            <person name="Liu B."/>
            <person name="Wang J."/>
            <person name="Zhu Y."/>
            <person name="Liu G."/>
            <person name="Chen Q."/>
            <person name="Chen Z."/>
            <person name="Lan J."/>
            <person name="Che J."/>
            <person name="Ge C."/>
            <person name="Shi H."/>
            <person name="Pan Z."/>
            <person name="Liu X."/>
        </authorList>
    </citation>
    <scope>NUCLEOTIDE SEQUENCE [LARGE SCALE GENOMIC DNA]</scope>
    <source>
        <strain evidence="2 3">LMG 18435</strain>
    </source>
</reference>
<dbReference type="STRING" id="157838.AN964_16425"/>
<dbReference type="Pfam" id="PF03412">
    <property type="entry name" value="Peptidase_C39"/>
    <property type="match status" value="1"/>
</dbReference>
<dbReference type="GO" id="GO:0006508">
    <property type="term" value="P:proteolysis"/>
    <property type="evidence" value="ECO:0007669"/>
    <property type="project" value="InterPro"/>
</dbReference>
<gene>
    <name evidence="2" type="ORF">AN964_16425</name>
</gene>
<dbReference type="RefSeq" id="WP_055740725.1">
    <property type="nucleotide sequence ID" value="NZ_JAAIWL010000010.1"/>
</dbReference>
<protein>
    <recommendedName>
        <fullName evidence="1">Peptidase C39 domain-containing protein</fullName>
    </recommendedName>
</protein>
<accession>A0A0Q3TMH2</accession>
<dbReference type="Proteomes" id="UP000051888">
    <property type="component" value="Unassembled WGS sequence"/>
</dbReference>
<organism evidence="2 3">
    <name type="scientific">Heyndrickxia shackletonii</name>
    <dbReference type="NCBI Taxonomy" id="157838"/>
    <lineage>
        <taxon>Bacteria</taxon>
        <taxon>Bacillati</taxon>
        <taxon>Bacillota</taxon>
        <taxon>Bacilli</taxon>
        <taxon>Bacillales</taxon>
        <taxon>Bacillaceae</taxon>
        <taxon>Heyndrickxia</taxon>
    </lineage>
</organism>
<dbReference type="InterPro" id="IPR005074">
    <property type="entry name" value="Peptidase_C39"/>
</dbReference>
<evidence type="ECO:0000313" key="3">
    <source>
        <dbReference type="Proteomes" id="UP000051888"/>
    </source>
</evidence>
<feature type="domain" description="Peptidase C39" evidence="1">
    <location>
        <begin position="125"/>
        <end position="166"/>
    </location>
</feature>
<name>A0A0Q3TMH2_9BACI</name>
<dbReference type="Gene3D" id="3.90.70.10">
    <property type="entry name" value="Cysteine proteinases"/>
    <property type="match status" value="1"/>
</dbReference>
<evidence type="ECO:0000313" key="2">
    <source>
        <dbReference type="EMBL" id="KQL54929.1"/>
    </source>
</evidence>